<protein>
    <submittedName>
        <fullName evidence="2">Unannotated protein</fullName>
    </submittedName>
</protein>
<dbReference type="AlphaFoldDB" id="A0A6J6IBI3"/>
<feature type="transmembrane region" description="Helical" evidence="1">
    <location>
        <begin position="6"/>
        <end position="25"/>
    </location>
</feature>
<evidence type="ECO:0000313" key="2">
    <source>
        <dbReference type="EMBL" id="CAB4621793.1"/>
    </source>
</evidence>
<keyword evidence="1" id="KW-1133">Transmembrane helix</keyword>
<dbReference type="InterPro" id="IPR049790">
    <property type="entry name" value="Rv3655c/TadE"/>
</dbReference>
<proteinExistence type="predicted"/>
<organism evidence="2">
    <name type="scientific">freshwater metagenome</name>
    <dbReference type="NCBI Taxonomy" id="449393"/>
    <lineage>
        <taxon>unclassified sequences</taxon>
        <taxon>metagenomes</taxon>
        <taxon>ecological metagenomes</taxon>
    </lineage>
</organism>
<evidence type="ECO:0000256" key="1">
    <source>
        <dbReference type="SAM" id="Phobius"/>
    </source>
</evidence>
<keyword evidence="1" id="KW-0472">Membrane</keyword>
<accession>A0A6J6IBI3</accession>
<reference evidence="2" key="1">
    <citation type="submission" date="2020-05" db="EMBL/GenBank/DDBJ databases">
        <authorList>
            <person name="Chiriac C."/>
            <person name="Salcher M."/>
            <person name="Ghai R."/>
            <person name="Kavagutti S V."/>
        </authorList>
    </citation>
    <scope>NUCLEOTIDE SEQUENCE</scope>
</reference>
<gene>
    <name evidence="2" type="ORF">UFOPK1909_00613</name>
</gene>
<dbReference type="NCBIfam" id="NF041390">
    <property type="entry name" value="TadE_Rv3655c"/>
    <property type="match status" value="1"/>
</dbReference>
<keyword evidence="1" id="KW-0812">Transmembrane</keyword>
<name>A0A6J6IBI3_9ZZZZ</name>
<dbReference type="EMBL" id="CAEZVD010000052">
    <property type="protein sequence ID" value="CAB4621793.1"/>
    <property type="molecule type" value="Genomic_DNA"/>
</dbReference>
<sequence>MTAELALAMPAITLVLAITLGSFSLQIERMKLVDAAATAARSLARGEEQMQAQNLLGEMLGSNSGHKFQISTRENFVCVKISKTYAMAGLGDSMFDLAEAQCARKMGL</sequence>